<keyword evidence="7" id="KW-0472">Membrane</keyword>
<sequence>MNIIGGLNFRTFINDFAPEIELYGAYDVTTSVVNGRIYVYVSGYYDDGIQILTMAEDGTLTPAGAISDTAQIGLNGPTRMEVVTAGSNTYLVVTGYDNDALNVFRIDERRATEGQLIHVDTKFNAGEALLDRAFGFGVAKVGNNTFIVTTSDTQDAIVVHRMADNGRLTLTDTIRDTASPTLNLDGAGKPVVHAIGNQTYIFVGGYNDAGISGFTLSNQGKLSHVSSFDQTGTYYAEMTSMTVGGKHYLFASTNSSGGNLDSFRIEADGSLTSLGGSTVGFLKDLKTITIEGVSFLVGARNGQDTVLLMSFTEAEGIVTVQSITDNTQLDGVSGTHHIQIGSRHFLLAGAVNSSRVSVHEIGAEGEAMIGTSGADAMLGLNGDDELLGRGGNDTLFGGDGNDVLSGGSGADMLFGGAEDDVLIGGAGNDVLHGGAGADVLIGGAGRDKAVYQGSSAGVDVNLATGRASGGDAEGDILGGIEDIDGSAHADTLTGDAGDNRLSGQAGDDVLDGGGGNDNLQGGGGNDLLYGGDGNDTLNGSGGADLLEGGTGNDKLKGGGGNDTLDGGDGRDNLAGGNGNDLLLGAGGNDRLNGGKGHDTLDGGQGNDTLIGGAGRDVFVFADGFGNDVVKDFQTGTDQIDLSGLSSLNSLADVLDRAITFRGDTVIQIDQDTSILLEGVNRNALGDGDFLF</sequence>
<dbReference type="RefSeq" id="WP_159441407.1">
    <property type="nucleotide sequence ID" value="NZ_BMEH01000001.1"/>
</dbReference>
<keyword evidence="5" id="KW-0677">Repeat</keyword>
<dbReference type="Gene3D" id="2.150.10.10">
    <property type="entry name" value="Serralysin-like metalloprotease, C-terminal"/>
    <property type="match status" value="5"/>
</dbReference>
<dbReference type="PRINTS" id="PR00313">
    <property type="entry name" value="CABNDNGRPT"/>
</dbReference>
<keyword evidence="3" id="KW-0964">Secreted</keyword>
<dbReference type="SUPFAM" id="SSF51120">
    <property type="entry name" value="beta-Roll"/>
    <property type="match status" value="3"/>
</dbReference>
<evidence type="ECO:0000313" key="10">
    <source>
        <dbReference type="Proteomes" id="UP000186141"/>
    </source>
</evidence>
<dbReference type="PANTHER" id="PTHR38340:SF1">
    <property type="entry name" value="S-LAYER PROTEIN"/>
    <property type="match status" value="1"/>
</dbReference>
<evidence type="ECO:0000256" key="1">
    <source>
        <dbReference type="ARBA" id="ARBA00004370"/>
    </source>
</evidence>
<evidence type="ECO:0000256" key="8">
    <source>
        <dbReference type="SAM" id="MobiDB-lite"/>
    </source>
</evidence>
<reference evidence="9 10" key="1">
    <citation type="submission" date="2017-01" db="EMBL/GenBank/DDBJ databases">
        <authorList>
            <person name="Mah S.A."/>
            <person name="Swanson W.J."/>
            <person name="Moy G.W."/>
            <person name="Vacquier V.D."/>
        </authorList>
    </citation>
    <scope>NUCLEOTIDE SEQUENCE [LARGE SCALE GENOMIC DNA]</scope>
    <source>
        <strain evidence="9 10">DSM 26375</strain>
    </source>
</reference>
<name>A0A1N7JRU2_9RHOB</name>
<organism evidence="9 10">
    <name type="scientific">Gemmobacter megaterium</name>
    <dbReference type="NCBI Taxonomy" id="1086013"/>
    <lineage>
        <taxon>Bacteria</taxon>
        <taxon>Pseudomonadati</taxon>
        <taxon>Pseudomonadota</taxon>
        <taxon>Alphaproteobacteria</taxon>
        <taxon>Rhodobacterales</taxon>
        <taxon>Paracoccaceae</taxon>
        <taxon>Gemmobacter</taxon>
    </lineage>
</organism>
<feature type="compositionally biased region" description="Gly residues" evidence="8">
    <location>
        <begin position="511"/>
        <end position="533"/>
    </location>
</feature>
<dbReference type="GO" id="GO:0090729">
    <property type="term" value="F:toxin activity"/>
    <property type="evidence" value="ECO:0007669"/>
    <property type="project" value="UniProtKB-KW"/>
</dbReference>
<dbReference type="PANTHER" id="PTHR38340">
    <property type="entry name" value="S-LAYER PROTEIN"/>
    <property type="match status" value="1"/>
</dbReference>
<accession>A0A1N7JRU2</accession>
<dbReference type="Pfam" id="PF00353">
    <property type="entry name" value="HemolysinCabind"/>
    <property type="match status" value="5"/>
</dbReference>
<evidence type="ECO:0000256" key="2">
    <source>
        <dbReference type="ARBA" id="ARBA00004613"/>
    </source>
</evidence>
<dbReference type="InterPro" id="IPR003995">
    <property type="entry name" value="RTX_toxin_determinant-A"/>
</dbReference>
<dbReference type="PRINTS" id="PR01488">
    <property type="entry name" value="RTXTOXINA"/>
</dbReference>
<evidence type="ECO:0000256" key="3">
    <source>
        <dbReference type="ARBA" id="ARBA00022525"/>
    </source>
</evidence>
<dbReference type="OrthoDB" id="9342475at2"/>
<feature type="region of interest" description="Disordered" evidence="8">
    <location>
        <begin position="488"/>
        <end position="572"/>
    </location>
</feature>
<evidence type="ECO:0000256" key="7">
    <source>
        <dbReference type="ARBA" id="ARBA00023136"/>
    </source>
</evidence>
<dbReference type="InterPro" id="IPR015943">
    <property type="entry name" value="WD40/YVTN_repeat-like_dom_sf"/>
</dbReference>
<dbReference type="Proteomes" id="UP000186141">
    <property type="component" value="Unassembled WGS sequence"/>
</dbReference>
<keyword evidence="6" id="KW-0843">Virulence</keyword>
<dbReference type="InterPro" id="IPR001343">
    <property type="entry name" value="Hemolysn_Ca-bd"/>
</dbReference>
<proteinExistence type="predicted"/>
<gene>
    <name evidence="9" type="ORF">SAMN05421774_10116</name>
</gene>
<comment type="subcellular location">
    <subcellularLocation>
        <location evidence="1">Membrane</location>
    </subcellularLocation>
    <subcellularLocation>
        <location evidence="2">Secreted</location>
    </subcellularLocation>
</comment>
<evidence type="ECO:0000256" key="6">
    <source>
        <dbReference type="ARBA" id="ARBA00023026"/>
    </source>
</evidence>
<keyword evidence="4" id="KW-0800">Toxin</keyword>
<dbReference type="AlphaFoldDB" id="A0A1N7JRU2"/>
<dbReference type="GO" id="GO:0016020">
    <property type="term" value="C:membrane"/>
    <property type="evidence" value="ECO:0007669"/>
    <property type="project" value="UniProtKB-SubCell"/>
</dbReference>
<evidence type="ECO:0000256" key="5">
    <source>
        <dbReference type="ARBA" id="ARBA00022737"/>
    </source>
</evidence>
<dbReference type="SUPFAM" id="SSF63829">
    <property type="entry name" value="Calcium-dependent phosphotriesterase"/>
    <property type="match status" value="1"/>
</dbReference>
<evidence type="ECO:0000313" key="9">
    <source>
        <dbReference type="EMBL" id="SIS51956.1"/>
    </source>
</evidence>
<protein>
    <submittedName>
        <fullName evidence="9">Hemolysin-type calcium-binding repeat-containing protein</fullName>
    </submittedName>
</protein>
<dbReference type="InterPro" id="IPR050557">
    <property type="entry name" value="RTX_toxin/Mannuronan_C5-epim"/>
</dbReference>
<dbReference type="InterPro" id="IPR011049">
    <property type="entry name" value="Serralysin-like_metalloprot_C"/>
</dbReference>
<evidence type="ECO:0000256" key="4">
    <source>
        <dbReference type="ARBA" id="ARBA00022656"/>
    </source>
</evidence>
<dbReference type="GO" id="GO:0005509">
    <property type="term" value="F:calcium ion binding"/>
    <property type="evidence" value="ECO:0007669"/>
    <property type="project" value="InterPro"/>
</dbReference>
<dbReference type="STRING" id="1086013.SAMN05421774_10116"/>
<dbReference type="InterPro" id="IPR018511">
    <property type="entry name" value="Hemolysin-typ_Ca-bd_CS"/>
</dbReference>
<dbReference type="GO" id="GO:0005576">
    <property type="term" value="C:extracellular region"/>
    <property type="evidence" value="ECO:0007669"/>
    <property type="project" value="UniProtKB-SubCell"/>
</dbReference>
<keyword evidence="10" id="KW-1185">Reference proteome</keyword>
<dbReference type="Gene3D" id="2.130.10.10">
    <property type="entry name" value="YVTN repeat-like/Quinoprotein amine dehydrogenase"/>
    <property type="match status" value="1"/>
</dbReference>
<dbReference type="PROSITE" id="PS00330">
    <property type="entry name" value="HEMOLYSIN_CALCIUM"/>
    <property type="match status" value="6"/>
</dbReference>
<dbReference type="EMBL" id="FTOT01000001">
    <property type="protein sequence ID" value="SIS51956.1"/>
    <property type="molecule type" value="Genomic_DNA"/>
</dbReference>